<dbReference type="EMBL" id="CP048000">
    <property type="protein sequence ID" value="QHQ60630.1"/>
    <property type="molecule type" value="Genomic_DNA"/>
</dbReference>
<accession>A0A6P1THD6</accession>
<evidence type="ECO:0000259" key="2">
    <source>
        <dbReference type="Pfam" id="PF25841"/>
    </source>
</evidence>
<dbReference type="AlphaFoldDB" id="A0A6P1THD6"/>
<dbReference type="SUPFAM" id="SSF48230">
    <property type="entry name" value="Chondroitin AC/alginate lyase"/>
    <property type="match status" value="1"/>
</dbReference>
<dbReference type="Pfam" id="PF25841">
    <property type="entry name" value="Ulvan_lyase_C"/>
    <property type="match status" value="1"/>
</dbReference>
<gene>
    <name evidence="3" type="ORF">Ana3638_07475</name>
</gene>
<dbReference type="KEGG" id="anr:Ana3638_07475"/>
<feature type="domain" description="Broad-specificity ulvan lyase N-terminal" evidence="1">
    <location>
        <begin position="6"/>
        <end position="338"/>
    </location>
</feature>
<dbReference type="Pfam" id="PF25840">
    <property type="entry name" value="Ulvan_lyase_N"/>
    <property type="match status" value="1"/>
</dbReference>
<organism evidence="3 4">
    <name type="scientific">Anaerocolumna sedimenticola</name>
    <dbReference type="NCBI Taxonomy" id="2696063"/>
    <lineage>
        <taxon>Bacteria</taxon>
        <taxon>Bacillati</taxon>
        <taxon>Bacillota</taxon>
        <taxon>Clostridia</taxon>
        <taxon>Lachnospirales</taxon>
        <taxon>Lachnospiraceae</taxon>
        <taxon>Anaerocolumna</taxon>
    </lineage>
</organism>
<dbReference type="Proteomes" id="UP000464314">
    <property type="component" value="Chromosome"/>
</dbReference>
<protein>
    <submittedName>
        <fullName evidence="3">Uncharacterized protein</fullName>
    </submittedName>
</protein>
<dbReference type="InterPro" id="IPR058908">
    <property type="entry name" value="P29_C"/>
</dbReference>
<sequence>MYFELLKEWCDALINLQVTEIKKKELYGGILCPACARVHGRCGDAIYPMMYMASVTGENKYLECAKLLFHWSENMVRPDGSYNNDTNSEWKGITVFAAIQLGEALYYHQDLLDEKTKALWLKRFQISADYLYHNIEKLGGNINYPVTCAAAMAIASKLLSNTDFALKAQKLAKEALHYFTEDGLLYGEGKPRDGITKKGCRPVDLGYNVEESLPGLVTYALLRNDEETLKIVMESMETHLFFMLPDGAWDNSWGTRNNKWSYWGSRTSDGCQAGYGLLAGRNPLFAEAVYRNTLLLKECTHNGLLYGGPMYYSADEPPCVHHTFCHAKALAIMLEHGIRPEPGKKLPREEQESIRYFPSVHVTLAAKGEWRMTVSDYDFEYSEEGHATGGAITMLWSKSAGPVLAGTMTDYYLVEPNNMQLPQYTKNICLTPRIEFCKEGKYYRNINDKSAHVESYEGDNIVIITKGRLTDKKQQGTDTFRLQYELRDTELLIIGSTTAEKSRFYIPVISPSGHSAGQLNESSYSIQTQSGFVLLESRLKLHIEKGFDKKVLLDSTEPANKEINRIFNPVGGFEAIPFYIEIDSCEEFRIKLSIVNTQ</sequence>
<dbReference type="InterPro" id="IPR008929">
    <property type="entry name" value="Chondroitin_lyas"/>
</dbReference>
<proteinExistence type="predicted"/>
<evidence type="ECO:0000259" key="1">
    <source>
        <dbReference type="Pfam" id="PF25840"/>
    </source>
</evidence>
<dbReference type="Gene3D" id="1.50.10.100">
    <property type="entry name" value="Chondroitin AC/alginate lyase"/>
    <property type="match status" value="1"/>
</dbReference>
<evidence type="ECO:0000313" key="4">
    <source>
        <dbReference type="Proteomes" id="UP000464314"/>
    </source>
</evidence>
<dbReference type="RefSeq" id="WP_161837464.1">
    <property type="nucleotide sequence ID" value="NZ_CP048000.1"/>
</dbReference>
<keyword evidence="4" id="KW-1185">Reference proteome</keyword>
<reference evidence="3 4" key="1">
    <citation type="submission" date="2020-01" db="EMBL/GenBank/DDBJ databases">
        <title>Genome analysis of Anaerocolumna sp. CBA3638.</title>
        <authorList>
            <person name="Kim J."/>
            <person name="Roh S.W."/>
        </authorList>
    </citation>
    <scope>NUCLEOTIDE SEQUENCE [LARGE SCALE GENOMIC DNA]</scope>
    <source>
        <strain evidence="3 4">CBA3638</strain>
    </source>
</reference>
<evidence type="ECO:0000313" key="3">
    <source>
        <dbReference type="EMBL" id="QHQ60630.1"/>
    </source>
</evidence>
<name>A0A6P1THD6_9FIRM</name>
<feature type="domain" description="Broad-specificity ulvan lyase C-terminal" evidence="2">
    <location>
        <begin position="354"/>
        <end position="594"/>
    </location>
</feature>
<dbReference type="InterPro" id="IPR058907">
    <property type="entry name" value="P29_N"/>
</dbReference>